<dbReference type="STRING" id="71784.A0A1Y2BKV6"/>
<feature type="compositionally biased region" description="Basic and acidic residues" evidence="4">
    <location>
        <begin position="210"/>
        <end position="223"/>
    </location>
</feature>
<keyword evidence="2" id="KW-0143">Chaperone</keyword>
<dbReference type="PANTHER" id="PTHR33620">
    <property type="entry name" value="UREASE ACCESSORY PROTEIN F"/>
    <property type="match status" value="1"/>
</dbReference>
<dbReference type="InterPro" id="IPR002639">
    <property type="entry name" value="UreF"/>
</dbReference>
<evidence type="ECO:0000313" key="5">
    <source>
        <dbReference type="EMBL" id="ORY35409.1"/>
    </source>
</evidence>
<evidence type="ECO:0000256" key="3">
    <source>
        <dbReference type="ARBA" id="ARBA00046339"/>
    </source>
</evidence>
<evidence type="ECO:0000256" key="2">
    <source>
        <dbReference type="ARBA" id="ARBA00023186"/>
    </source>
</evidence>
<dbReference type="Proteomes" id="UP000193986">
    <property type="component" value="Unassembled WGS sequence"/>
</dbReference>
<comment type="caution">
    <text evidence="5">The sequence shown here is derived from an EMBL/GenBank/DDBJ whole genome shotgun (WGS) entry which is preliminary data.</text>
</comment>
<proteinExistence type="inferred from homology"/>
<dbReference type="AlphaFoldDB" id="A0A1Y2BKV6"/>
<dbReference type="PANTHER" id="PTHR33620:SF1">
    <property type="entry name" value="UREASE ACCESSORY PROTEIN F"/>
    <property type="match status" value="1"/>
</dbReference>
<evidence type="ECO:0000256" key="1">
    <source>
        <dbReference type="ARBA" id="ARBA00022988"/>
    </source>
</evidence>
<gene>
    <name evidence="5" type="ORF">BCR39DRAFT_5952</name>
</gene>
<dbReference type="InterPro" id="IPR038277">
    <property type="entry name" value="UreF_sf"/>
</dbReference>
<dbReference type="InParanoid" id="A0A1Y2BKV6"/>
<feature type="region of interest" description="Disordered" evidence="4">
    <location>
        <begin position="198"/>
        <end position="223"/>
    </location>
</feature>
<dbReference type="OrthoDB" id="2550922at2759"/>
<evidence type="ECO:0000313" key="6">
    <source>
        <dbReference type="Proteomes" id="UP000193986"/>
    </source>
</evidence>
<dbReference type="Gene3D" id="1.10.4190.10">
    <property type="entry name" value="Urease accessory protein UreF"/>
    <property type="match status" value="1"/>
</dbReference>
<comment type="similarity">
    <text evidence="3">Belongs to the UreF family.</text>
</comment>
<organism evidence="5 6">
    <name type="scientific">Naematelia encephala</name>
    <dbReference type="NCBI Taxonomy" id="71784"/>
    <lineage>
        <taxon>Eukaryota</taxon>
        <taxon>Fungi</taxon>
        <taxon>Dikarya</taxon>
        <taxon>Basidiomycota</taxon>
        <taxon>Agaricomycotina</taxon>
        <taxon>Tremellomycetes</taxon>
        <taxon>Tremellales</taxon>
        <taxon>Naemateliaceae</taxon>
        <taxon>Naematelia</taxon>
    </lineage>
</organism>
<protein>
    <submittedName>
        <fullName evidence="5">Uncharacterized protein</fullName>
    </submittedName>
</protein>
<name>A0A1Y2BKV6_9TREE</name>
<feature type="region of interest" description="Disordered" evidence="4">
    <location>
        <begin position="44"/>
        <end position="68"/>
    </location>
</feature>
<reference evidence="5 6" key="1">
    <citation type="submission" date="2016-07" db="EMBL/GenBank/DDBJ databases">
        <title>Pervasive Adenine N6-methylation of Active Genes in Fungi.</title>
        <authorList>
            <consortium name="DOE Joint Genome Institute"/>
            <person name="Mondo S.J."/>
            <person name="Dannebaum R.O."/>
            <person name="Kuo R.C."/>
            <person name="Labutti K."/>
            <person name="Haridas S."/>
            <person name="Kuo A."/>
            <person name="Salamov A."/>
            <person name="Ahrendt S.R."/>
            <person name="Lipzen A."/>
            <person name="Sullivan W."/>
            <person name="Andreopoulos W.B."/>
            <person name="Clum A."/>
            <person name="Lindquist E."/>
            <person name="Daum C."/>
            <person name="Ramamoorthy G.K."/>
            <person name="Gryganskyi A."/>
            <person name="Culley D."/>
            <person name="Magnuson J.K."/>
            <person name="James T.Y."/>
            <person name="O'Malley M.A."/>
            <person name="Stajich J.E."/>
            <person name="Spatafora J.W."/>
            <person name="Visel A."/>
            <person name="Grigoriev I.V."/>
        </authorList>
    </citation>
    <scope>NUCLEOTIDE SEQUENCE [LARGE SCALE GENOMIC DNA]</scope>
    <source>
        <strain evidence="5 6">68-887.2</strain>
    </source>
</reference>
<dbReference type="EMBL" id="MCFC01000001">
    <property type="protein sequence ID" value="ORY35409.1"/>
    <property type="molecule type" value="Genomic_DNA"/>
</dbReference>
<evidence type="ECO:0000256" key="4">
    <source>
        <dbReference type="SAM" id="MobiDB-lite"/>
    </source>
</evidence>
<keyword evidence="1" id="KW-0996">Nickel insertion</keyword>
<sequence>MTTDPTELHLLFILLDSNLPTGGFVSSSGLESWAKHGFLSNPTYSSSSTTQASSVTQSSSSSKSSYNSRPNQVQVIKAITDFARAEVESYSRTTGYFVRDAWKALDQISTMEMDICSKCGKSRKSSIINRKMAEEDVEKVSVEDVKIKVSVEDVVKVLVELDQYHESTLLSHVSRRSSKAQGIAMLTLHARGLSKPVRVDMDEDKDEDGNENKNEIQREREKDGRAREVVEGFKRCIRAGKSPGHLAVCWGVMCAALGLSLERTLHLHLFLHARSLLSSAVRLNLIGPYASSQLLLHPFESIISNNIPSSTDTTGILECRCVQLESVDKYASLDRDWDWDWAIDAEMGPATTWPLGEVLMARHDLQHSRIFNS</sequence>
<accession>A0A1Y2BKV6</accession>
<dbReference type="Pfam" id="PF01730">
    <property type="entry name" value="UreF"/>
    <property type="match status" value="1"/>
</dbReference>
<dbReference type="FunCoup" id="A0A1Y2BKV6">
    <property type="interactions" value="6"/>
</dbReference>
<dbReference type="GO" id="GO:0016151">
    <property type="term" value="F:nickel cation binding"/>
    <property type="evidence" value="ECO:0007669"/>
    <property type="project" value="InterPro"/>
</dbReference>
<keyword evidence="6" id="KW-1185">Reference proteome</keyword>